<evidence type="ECO:0000256" key="2">
    <source>
        <dbReference type="ARBA" id="ARBA00022553"/>
    </source>
</evidence>
<sequence>MIENKPLQTERLPTGVPGLDTLLHGGFVQGGVYMLLGMPGAGKTILANQVCFHHVRQGGRALYVTLLAESHTRMIGNMRVLGFFDPSQIADSLAYLSAYSVLEEGGLDALLDLLRREMKSHRASLLILDGLVAAEELAPTERAFKKFIHGLQVIIGLMGCTTLLLTTGGGLGLKAEHTMVDGLIVLRERTYGVRSARQLTIRKFRGSGHYRGVHSFDITPRGIVVYPRLEAMVQEGGLPDPPSGGRMGFGIAGLDAMLHGGIFQGSTTMLLGSSGSGKSLMGIHFLAEGARRGELSHYFAFYDSPQRVLAQTDGVGLDLRPLLAKGHLELSFRPPAEQRIDAIGSELLALIREHKVRRIFLDGFDALSKAVVHRDRAARFMAALVNECRARGVTLVFTAETESVFGIDLTLPVRGVSMLCENLFFLRSVEVRAELRRFISILKLRTSGYDPALREIVINDSGVQIGEPIDNAQLLMSGLSLESSLQRAPRKRRPKLRGK</sequence>
<dbReference type="PIRSF" id="PIRSF039117">
    <property type="entry name" value="KaiC"/>
    <property type="match status" value="1"/>
</dbReference>
<keyword evidence="4" id="KW-0677">Repeat</keyword>
<dbReference type="InterPro" id="IPR051347">
    <property type="entry name" value="Circadian_clock_KaiC-rel"/>
</dbReference>
<dbReference type="InterPro" id="IPR003593">
    <property type="entry name" value="AAA+_ATPase"/>
</dbReference>
<keyword evidence="5" id="KW-0418">Kinase</keyword>
<protein>
    <recommendedName>
        <fullName evidence="1">non-specific serine/threonine protein kinase</fullName>
        <ecNumber evidence="1">2.7.11.1</ecNumber>
    </recommendedName>
</protein>
<dbReference type="GO" id="GO:0016787">
    <property type="term" value="F:hydrolase activity"/>
    <property type="evidence" value="ECO:0007669"/>
    <property type="project" value="UniProtKB-KW"/>
</dbReference>
<dbReference type="PATRIC" id="fig|394096.3.peg.8292"/>
<dbReference type="Gene3D" id="3.40.50.300">
    <property type="entry name" value="P-loop containing nucleotide triphosphate hydrolases"/>
    <property type="match status" value="2"/>
</dbReference>
<dbReference type="STRING" id="394096.DB31_4560"/>
<evidence type="ECO:0000256" key="5">
    <source>
        <dbReference type="ARBA" id="ARBA00022777"/>
    </source>
</evidence>
<feature type="domain" description="KaiC" evidence="7">
    <location>
        <begin position="245"/>
        <end position="479"/>
    </location>
</feature>
<evidence type="ECO:0000259" key="7">
    <source>
        <dbReference type="PROSITE" id="PS51146"/>
    </source>
</evidence>
<feature type="domain" description="KaiC" evidence="7">
    <location>
        <begin position="10"/>
        <end position="239"/>
    </location>
</feature>
<dbReference type="SMART" id="SM00382">
    <property type="entry name" value="AAA"/>
    <property type="match status" value="2"/>
</dbReference>
<dbReference type="Proteomes" id="UP000028725">
    <property type="component" value="Unassembled WGS sequence"/>
</dbReference>
<dbReference type="EC" id="2.7.11.1" evidence="1"/>
<dbReference type="InterPro" id="IPR014774">
    <property type="entry name" value="KaiC-like_dom"/>
</dbReference>
<keyword evidence="9" id="KW-1185">Reference proteome</keyword>
<evidence type="ECO:0000256" key="3">
    <source>
        <dbReference type="ARBA" id="ARBA00022679"/>
    </source>
</evidence>
<keyword evidence="3" id="KW-0808">Transferase</keyword>
<dbReference type="PANTHER" id="PTHR42926">
    <property type="match status" value="1"/>
</dbReference>
<keyword evidence="2" id="KW-0597">Phosphoprotein</keyword>
<dbReference type="RefSeq" id="WP_044198501.1">
    <property type="nucleotide sequence ID" value="NZ_JMCB01000026.1"/>
</dbReference>
<dbReference type="Pfam" id="PF06745">
    <property type="entry name" value="ATPase"/>
    <property type="match status" value="2"/>
</dbReference>
<comment type="caution">
    <text evidence="8">The sequence shown here is derived from an EMBL/GenBank/DDBJ whole genome shotgun (WGS) entry which is preliminary data.</text>
</comment>
<dbReference type="EMBL" id="JMCB01000026">
    <property type="protein sequence ID" value="KFE60936.1"/>
    <property type="molecule type" value="Genomic_DNA"/>
</dbReference>
<accession>A0A085VZS3</accession>
<gene>
    <name evidence="8" type="ORF">DB31_4560</name>
</gene>
<dbReference type="PANTHER" id="PTHR42926:SF1">
    <property type="entry name" value="CIRCADIAN CLOCK OSCILLATOR PROTEIN KAIC 1"/>
    <property type="match status" value="1"/>
</dbReference>
<dbReference type="InterPro" id="IPR030665">
    <property type="entry name" value="KaiC"/>
</dbReference>
<evidence type="ECO:0000256" key="4">
    <source>
        <dbReference type="ARBA" id="ARBA00022737"/>
    </source>
</evidence>
<evidence type="ECO:0000313" key="8">
    <source>
        <dbReference type="EMBL" id="KFE60936.1"/>
    </source>
</evidence>
<dbReference type="OrthoDB" id="9783783at2"/>
<dbReference type="InterPro" id="IPR010624">
    <property type="entry name" value="KaiC_dom"/>
</dbReference>
<dbReference type="PROSITE" id="PS51146">
    <property type="entry name" value="KAIC"/>
    <property type="match status" value="2"/>
</dbReference>
<keyword evidence="6" id="KW-0378">Hydrolase</keyword>
<evidence type="ECO:0000256" key="1">
    <source>
        <dbReference type="ARBA" id="ARBA00012513"/>
    </source>
</evidence>
<dbReference type="AlphaFoldDB" id="A0A085VZS3"/>
<proteinExistence type="predicted"/>
<name>A0A085VZS3_9BACT</name>
<evidence type="ECO:0000313" key="9">
    <source>
        <dbReference type="Proteomes" id="UP000028725"/>
    </source>
</evidence>
<dbReference type="SUPFAM" id="SSF52540">
    <property type="entry name" value="P-loop containing nucleoside triphosphate hydrolases"/>
    <property type="match status" value="2"/>
</dbReference>
<dbReference type="GO" id="GO:0004674">
    <property type="term" value="F:protein serine/threonine kinase activity"/>
    <property type="evidence" value="ECO:0007669"/>
    <property type="project" value="UniProtKB-EC"/>
</dbReference>
<dbReference type="InterPro" id="IPR027417">
    <property type="entry name" value="P-loop_NTPase"/>
</dbReference>
<evidence type="ECO:0000256" key="6">
    <source>
        <dbReference type="ARBA" id="ARBA00022801"/>
    </source>
</evidence>
<reference evidence="8 9" key="1">
    <citation type="submission" date="2014-04" db="EMBL/GenBank/DDBJ databases">
        <title>Genome assembly of Hyalangium minutum DSM 14724.</title>
        <authorList>
            <person name="Sharma G."/>
            <person name="Subramanian S."/>
        </authorList>
    </citation>
    <scope>NUCLEOTIDE SEQUENCE [LARGE SCALE GENOMIC DNA]</scope>
    <source>
        <strain evidence="8 9">DSM 14724</strain>
    </source>
</reference>
<dbReference type="GO" id="GO:0005524">
    <property type="term" value="F:ATP binding"/>
    <property type="evidence" value="ECO:0007669"/>
    <property type="project" value="InterPro"/>
</dbReference>
<organism evidence="8 9">
    <name type="scientific">Hyalangium minutum</name>
    <dbReference type="NCBI Taxonomy" id="394096"/>
    <lineage>
        <taxon>Bacteria</taxon>
        <taxon>Pseudomonadati</taxon>
        <taxon>Myxococcota</taxon>
        <taxon>Myxococcia</taxon>
        <taxon>Myxococcales</taxon>
        <taxon>Cystobacterineae</taxon>
        <taxon>Archangiaceae</taxon>
        <taxon>Hyalangium</taxon>
    </lineage>
</organism>